<dbReference type="PANTHER" id="PTHR43794">
    <property type="entry name" value="AMINOHYDROLASE SSNA-RELATED"/>
    <property type="match status" value="1"/>
</dbReference>
<dbReference type="SUPFAM" id="SSF51338">
    <property type="entry name" value="Composite domain of metallo-dependent hydrolases"/>
    <property type="match status" value="1"/>
</dbReference>
<dbReference type="InterPro" id="IPR050287">
    <property type="entry name" value="MTA/SAH_deaminase"/>
</dbReference>
<dbReference type="InterPro" id="IPR032466">
    <property type="entry name" value="Metal_Hydrolase"/>
</dbReference>
<dbReference type="Pfam" id="PF01979">
    <property type="entry name" value="Amidohydro_1"/>
    <property type="match status" value="1"/>
</dbReference>
<feature type="domain" description="Amidohydrolase-related" evidence="1">
    <location>
        <begin position="57"/>
        <end position="438"/>
    </location>
</feature>
<name>G0HI53_CORVD</name>
<dbReference type="Gene3D" id="2.30.40.10">
    <property type="entry name" value="Urease, subunit C, domain 1"/>
    <property type="match status" value="1"/>
</dbReference>
<dbReference type="AlphaFoldDB" id="G0HI53"/>
<dbReference type="CDD" id="cd01298">
    <property type="entry name" value="ATZ_TRZ_like"/>
    <property type="match status" value="1"/>
</dbReference>
<sequence>MSNYLIRNATVIAVDATHGTEPFSTSIRITDGLISEMAVGLEARPGEQIINGADSLIIPGMVNAHAHNWENLWRGTQDNMPLEVWMLMCYPVVGSDPLSPELVRLRTLLMAAESLKSGVTTVVDDAYEIPFQKMEHLAAEFAAYEQAGIRANLSGQIADKPFLDTMPFAREFLSSEAQKIAGELEVTSAADYLAFAREAISKFDRTAEHGRLRFMVGPSAPQRCTPELLTGCSALAKEFDLELHTHVLETRTQRVTSDEFYNGSFVEWFDELGVLSPHVTLAHGVWLNEKELGLLAENGCSISHNPLSNMKLASGLMPWSEVRRAGVNVAIGTDGVCSSDTQRVSEVMKATALVHKLTSDNPEDWPTAGQVLEAATINGARSAQLGSTVGSLEVGKEADLVIYDLNTLAFSPRQQVDLQLVYSENGSSIRTVMVAGRIIVDEGELVTIDESQLLQDVREITPWLHEWQSKAMAENEIFVEGFWKQYRKSMKMFSGQERYRTRDWSRRATS</sequence>
<dbReference type="eggNOG" id="COG0402">
    <property type="taxonomic scope" value="Bacteria"/>
</dbReference>
<proteinExistence type="predicted"/>
<dbReference type="HOGENOM" id="CLU_012358_2_1_11"/>
<dbReference type="STRING" id="858619.CVAR_2973"/>
<dbReference type="InterPro" id="IPR011059">
    <property type="entry name" value="Metal-dep_hydrolase_composite"/>
</dbReference>
<dbReference type="RefSeq" id="WP_014011437.1">
    <property type="nucleotide sequence ID" value="NC_015859.1"/>
</dbReference>
<dbReference type="KEGG" id="cva:CVAR_2973"/>
<evidence type="ECO:0000313" key="2">
    <source>
        <dbReference type="EMBL" id="AEK38315.1"/>
    </source>
</evidence>
<dbReference type="Proteomes" id="UP000006659">
    <property type="component" value="Chromosome"/>
</dbReference>
<evidence type="ECO:0000313" key="3">
    <source>
        <dbReference type="Proteomes" id="UP000006659"/>
    </source>
</evidence>
<dbReference type="InterPro" id="IPR006680">
    <property type="entry name" value="Amidohydro-rel"/>
</dbReference>
<dbReference type="SUPFAM" id="SSF51556">
    <property type="entry name" value="Metallo-dependent hydrolases"/>
    <property type="match status" value="1"/>
</dbReference>
<evidence type="ECO:0000259" key="1">
    <source>
        <dbReference type="Pfam" id="PF01979"/>
    </source>
</evidence>
<protein>
    <submittedName>
        <fullName evidence="2">Putative amidohydrolase</fullName>
    </submittedName>
</protein>
<gene>
    <name evidence="2" type="ordered locus">CVAR_2973</name>
</gene>
<dbReference type="GO" id="GO:0016810">
    <property type="term" value="F:hydrolase activity, acting on carbon-nitrogen (but not peptide) bonds"/>
    <property type="evidence" value="ECO:0007669"/>
    <property type="project" value="InterPro"/>
</dbReference>
<dbReference type="EMBL" id="CP002917">
    <property type="protein sequence ID" value="AEK38315.1"/>
    <property type="molecule type" value="Genomic_DNA"/>
</dbReference>
<dbReference type="PANTHER" id="PTHR43794:SF5">
    <property type="entry name" value="CHLOROHYDROLASE FAMILY PROTEIN"/>
    <property type="match status" value="1"/>
</dbReference>
<dbReference type="Gene3D" id="3.20.20.140">
    <property type="entry name" value="Metal-dependent hydrolases"/>
    <property type="match status" value="1"/>
</dbReference>
<keyword evidence="2" id="KW-0378">Hydrolase</keyword>
<organism evidence="2 3">
    <name type="scientific">Corynebacterium variabile (strain DSM 44702 / CIP 107183 / JCM 12073 / NCIMB 30131)</name>
    <name type="common">Corynebacterium mooreparkense</name>
    <dbReference type="NCBI Taxonomy" id="858619"/>
    <lineage>
        <taxon>Bacteria</taxon>
        <taxon>Bacillati</taxon>
        <taxon>Actinomycetota</taxon>
        <taxon>Actinomycetes</taxon>
        <taxon>Mycobacteriales</taxon>
        <taxon>Corynebacteriaceae</taxon>
        <taxon>Corynebacterium</taxon>
    </lineage>
</organism>
<accession>G0HI53</accession>
<reference evidence="2 3" key="1">
    <citation type="journal article" date="2011" name="BMC Genomics">
        <title>Complete genome sequence of Corynebacterium variabile DSM 44702 isolated from the surface of smear-ripened cheeses and insights into cheese ripening and flavor generation.</title>
        <authorList>
            <person name="Schroeder J."/>
            <person name="Maus I."/>
            <person name="Trost E."/>
            <person name="Tauch A."/>
        </authorList>
    </citation>
    <scope>NUCLEOTIDE SEQUENCE [LARGE SCALE GENOMIC DNA]</scope>
    <source>
        <strain evidence="3">DSM 44702 / JCM 12073 / NCIMB 30131</strain>
    </source>
</reference>